<dbReference type="SUPFAM" id="SSF48452">
    <property type="entry name" value="TPR-like"/>
    <property type="match status" value="2"/>
</dbReference>
<evidence type="ECO:0000313" key="4">
    <source>
        <dbReference type="Proteomes" id="UP000681317"/>
    </source>
</evidence>
<sequence>MTRSFRHRPLVIAAGVFLAASFVAPVFAQNSGAAAPTMREQREKRMQELGKAKESKKEAAAEAQMYPNATRQSPEAKAKGKNLKALQELQDLYAKEDHAAVLAKADQIANAADANAYEKSFSWQLAAATAADMHDDAKAADYFKKSLDANGLENNSHYQVMYNLAVEQYQLKQYDAALATLDRFSAETKSDKPELQQMRAGILANLGRTDDAVKAYEDQLAKNPNDKKALMNAVATYQQANQFDKANALLEGAYKKGMLTDAKEIRALYVGYLNAERFKDAQAVMEEGQAKGILTPGPELAKDYMVLGQNAYYKGSDSDAIGFYKKAASMAKDGEADLNMAKILRDQGKTAEAKAAAQAALSKGVQKPQEAKEILGG</sequence>
<dbReference type="InterPro" id="IPR019734">
    <property type="entry name" value="TPR_rpt"/>
</dbReference>
<dbReference type="Pfam" id="PF13428">
    <property type="entry name" value="TPR_14"/>
    <property type="match status" value="1"/>
</dbReference>
<keyword evidence="2" id="KW-0732">Signal</keyword>
<dbReference type="SMART" id="SM00028">
    <property type="entry name" value="TPR"/>
    <property type="match status" value="4"/>
</dbReference>
<dbReference type="EMBL" id="AP024545">
    <property type="protein sequence ID" value="BCT92212.1"/>
    <property type="molecule type" value="Genomic_DNA"/>
</dbReference>
<feature type="chain" id="PRO_5047002572" description="Tetratricopeptide repeat protein" evidence="2">
    <location>
        <begin position="29"/>
        <end position="377"/>
    </location>
</feature>
<keyword evidence="4" id="KW-1185">Reference proteome</keyword>
<feature type="region of interest" description="Disordered" evidence="1">
    <location>
        <begin position="48"/>
        <end position="81"/>
    </location>
</feature>
<feature type="signal peptide" evidence="2">
    <location>
        <begin position="1"/>
        <end position="28"/>
    </location>
</feature>
<proteinExistence type="predicted"/>
<organism evidence="3 4">
    <name type="scientific">Noviluteimonas caseinilytica</name>
    <dbReference type="NCBI Taxonomy" id="2675101"/>
    <lineage>
        <taxon>Bacteria</taxon>
        <taxon>Pseudomonadati</taxon>
        <taxon>Pseudomonadota</taxon>
        <taxon>Gammaproteobacteria</taxon>
        <taxon>Lysobacterales</taxon>
        <taxon>Lysobacteraceae</taxon>
        <taxon>Noviluteimonas</taxon>
    </lineage>
</organism>
<dbReference type="InterPro" id="IPR011990">
    <property type="entry name" value="TPR-like_helical_dom_sf"/>
</dbReference>
<evidence type="ECO:0008006" key="5">
    <source>
        <dbReference type="Google" id="ProtNLM"/>
    </source>
</evidence>
<dbReference type="Gene3D" id="1.25.40.10">
    <property type="entry name" value="Tetratricopeptide repeat domain"/>
    <property type="match status" value="2"/>
</dbReference>
<evidence type="ECO:0000256" key="2">
    <source>
        <dbReference type="SAM" id="SignalP"/>
    </source>
</evidence>
<protein>
    <recommendedName>
        <fullName evidence="5">Tetratricopeptide repeat protein</fullName>
    </recommendedName>
</protein>
<feature type="compositionally biased region" description="Basic and acidic residues" evidence="1">
    <location>
        <begin position="48"/>
        <end position="60"/>
    </location>
</feature>
<dbReference type="Proteomes" id="UP000681317">
    <property type="component" value="Chromosome"/>
</dbReference>
<name>A0ABM7Q4J2_9GAMM</name>
<reference evidence="3 4" key="1">
    <citation type="submission" date="2021-03" db="EMBL/GenBank/DDBJ databases">
        <title>Complete Genome Sequences of Two Lysobacter Strains Isolated from Sea Water (Lysobacter caseinilyticus) and Soil (Lysobacter helvus) in South Korea.</title>
        <authorList>
            <person name="Watanabe Y."/>
            <person name="Arakawa K."/>
        </authorList>
    </citation>
    <scope>NUCLEOTIDE SEQUENCE [LARGE SCALE GENOMIC DNA]</scope>
    <source>
        <strain evidence="3 4">KVB24</strain>
    </source>
</reference>
<accession>A0ABM7Q4J2</accession>
<dbReference type="RefSeq" id="WP_213436799.1">
    <property type="nucleotide sequence ID" value="NZ_AP024545.1"/>
</dbReference>
<evidence type="ECO:0000313" key="3">
    <source>
        <dbReference type="EMBL" id="BCT92212.1"/>
    </source>
</evidence>
<evidence type="ECO:0000256" key="1">
    <source>
        <dbReference type="SAM" id="MobiDB-lite"/>
    </source>
</evidence>
<gene>
    <name evidence="3" type="ORF">LYSCAS_12360</name>
</gene>